<dbReference type="EMBL" id="SHNO01000001">
    <property type="protein sequence ID" value="MCX2976168.1"/>
    <property type="molecule type" value="Genomic_DNA"/>
</dbReference>
<protein>
    <recommendedName>
        <fullName evidence="3">SGNH hydrolase-type esterase domain-containing protein</fullName>
    </recommendedName>
</protein>
<evidence type="ECO:0000313" key="1">
    <source>
        <dbReference type="EMBL" id="MCX2976168.1"/>
    </source>
</evidence>
<sequence length="173" mass="19577">MKVVIPTRLAEVSNSPPPEEPEDIAASWLLAETLALLNRYLFDGEPIYNSGIVDPKAKLTMDFGSRSWMETRLAFSRIAALCRKENVPLILVIHPAYAQHLDSRYPYTPAHEEVARWATQKKVTYVDMLPRITGSDRRTLQVIGDGHPNRLAFEQTARTLAPTVFRALTLPHR</sequence>
<comment type="caution">
    <text evidence="1">The sequence shown here is derived from an EMBL/GenBank/DDBJ whole genome shotgun (WGS) entry which is preliminary data.</text>
</comment>
<keyword evidence="2" id="KW-1185">Reference proteome</keyword>
<accession>A0ABT3T1M4</accession>
<evidence type="ECO:0000313" key="2">
    <source>
        <dbReference type="Proteomes" id="UP001143304"/>
    </source>
</evidence>
<gene>
    <name evidence="1" type="ORF">EYC82_02210</name>
</gene>
<dbReference type="RefSeq" id="WP_279247922.1">
    <property type="nucleotide sequence ID" value="NZ_SHNO01000001.1"/>
</dbReference>
<reference evidence="1" key="1">
    <citation type="submission" date="2019-02" db="EMBL/GenBank/DDBJ databases">
        <authorList>
            <person name="Li S.-H."/>
        </authorList>
    </citation>
    <scope>NUCLEOTIDE SEQUENCE</scope>
    <source>
        <strain evidence="1">IMCC11814</strain>
    </source>
</reference>
<dbReference type="Proteomes" id="UP001143304">
    <property type="component" value="Unassembled WGS sequence"/>
</dbReference>
<name>A0ABT3T1M4_9GAMM</name>
<proteinExistence type="predicted"/>
<organism evidence="1 2">
    <name type="scientific">Candidatus Marimicrobium litorale</name>
    <dbReference type="NCBI Taxonomy" id="2518991"/>
    <lineage>
        <taxon>Bacteria</taxon>
        <taxon>Pseudomonadati</taxon>
        <taxon>Pseudomonadota</taxon>
        <taxon>Gammaproteobacteria</taxon>
        <taxon>Cellvibrionales</taxon>
        <taxon>Halieaceae</taxon>
        <taxon>Marimicrobium</taxon>
    </lineage>
</organism>
<evidence type="ECO:0008006" key="3">
    <source>
        <dbReference type="Google" id="ProtNLM"/>
    </source>
</evidence>